<dbReference type="Pfam" id="PF04488">
    <property type="entry name" value="Gly_transf_sug"/>
    <property type="match status" value="1"/>
</dbReference>
<dbReference type="EMBL" id="MEIS01000122">
    <property type="protein sequence ID" value="PIT53665.1"/>
    <property type="molecule type" value="Genomic_DNA"/>
</dbReference>
<sequence>MLIMSLKKYQIGLNKGLHSLSLPIVSQGKTIPKVIYQTYKDWDSLKPEWYENIDHICELNPLWKYHFFDDKAVEEFILQEYGREILEVYLSISPELGPARADLFRYLLIYKRGGVYLDIKTTLTQPLDKVLQQGDVFILSHWYNQVHQPKELIRLNYQEDIQWTILSAAGHPFLRQVLNYVLGNLQVYNPWLHGVGKRAVLRITGPYAYTCATEPIKYKYPHRFTNVTENLGIVYSMYELINCSPLNHPSQQHTIDKNHYSHSRQLVLDKNNLSFWLYKFLKNKFAGIKMSGFT</sequence>
<name>A0A2N9XVS5_9NEIS</name>
<organism evidence="1 2">
    <name type="scientific">Snodgrassella alvi</name>
    <dbReference type="NCBI Taxonomy" id="1196083"/>
    <lineage>
        <taxon>Bacteria</taxon>
        <taxon>Pseudomonadati</taxon>
        <taxon>Pseudomonadota</taxon>
        <taxon>Betaproteobacteria</taxon>
        <taxon>Neisseriales</taxon>
        <taxon>Neisseriaceae</taxon>
        <taxon>Snodgrassella</taxon>
    </lineage>
</organism>
<dbReference type="PANTHER" id="PTHR31834:SF1">
    <property type="entry name" value="INITIATION-SPECIFIC ALPHA-1,6-MANNOSYLTRANSFERASE"/>
    <property type="match status" value="1"/>
</dbReference>
<reference evidence="1 2" key="1">
    <citation type="journal article" date="2017" name="MBio">
        <title>Type VI secretion-mediated competition in the bee gut microbiome.</title>
        <authorList>
            <person name="Steele M.I."/>
            <person name="Kwong W.K."/>
            <person name="Powell J.E."/>
            <person name="Whiteley M."/>
            <person name="Moran N.A."/>
        </authorList>
    </citation>
    <scope>NUCLEOTIDE SEQUENCE [LARGE SCALE GENOMIC DNA]</scope>
    <source>
        <strain evidence="1 2">Nev3CBA3</strain>
    </source>
</reference>
<dbReference type="AlphaFoldDB" id="A0A2N9XVS5"/>
<accession>A0A2N9XVS5</accession>
<proteinExistence type="predicted"/>
<dbReference type="GO" id="GO:0000009">
    <property type="term" value="F:alpha-1,6-mannosyltransferase activity"/>
    <property type="evidence" value="ECO:0007669"/>
    <property type="project" value="InterPro"/>
</dbReference>
<gene>
    <name evidence="1" type="ORF">BHC49_10950</name>
</gene>
<comment type="caution">
    <text evidence="1">The sequence shown here is derived from an EMBL/GenBank/DDBJ whole genome shotgun (WGS) entry which is preliminary data.</text>
</comment>
<dbReference type="InterPro" id="IPR029044">
    <property type="entry name" value="Nucleotide-diphossugar_trans"/>
</dbReference>
<dbReference type="Proteomes" id="UP000229434">
    <property type="component" value="Unassembled WGS sequence"/>
</dbReference>
<protein>
    <recommendedName>
        <fullName evidence="3">Glycosyltransferase</fullName>
    </recommendedName>
</protein>
<evidence type="ECO:0000313" key="2">
    <source>
        <dbReference type="Proteomes" id="UP000229434"/>
    </source>
</evidence>
<dbReference type="Gene3D" id="3.90.550.20">
    <property type="match status" value="1"/>
</dbReference>
<dbReference type="GO" id="GO:0006487">
    <property type="term" value="P:protein N-linked glycosylation"/>
    <property type="evidence" value="ECO:0007669"/>
    <property type="project" value="TreeGrafter"/>
</dbReference>
<dbReference type="SUPFAM" id="SSF53448">
    <property type="entry name" value="Nucleotide-diphospho-sugar transferases"/>
    <property type="match status" value="1"/>
</dbReference>
<evidence type="ECO:0000313" key="1">
    <source>
        <dbReference type="EMBL" id="PIT53665.1"/>
    </source>
</evidence>
<dbReference type="InterPro" id="IPR039367">
    <property type="entry name" value="Och1-like"/>
</dbReference>
<dbReference type="InterPro" id="IPR007577">
    <property type="entry name" value="GlycoTrfase_DXD_sugar-bd_CS"/>
</dbReference>
<dbReference type="PANTHER" id="PTHR31834">
    <property type="entry name" value="INITIATION-SPECIFIC ALPHA-1,6-MANNOSYLTRANSFERASE"/>
    <property type="match status" value="1"/>
</dbReference>
<evidence type="ECO:0008006" key="3">
    <source>
        <dbReference type="Google" id="ProtNLM"/>
    </source>
</evidence>